<dbReference type="InterPro" id="IPR025965">
    <property type="entry name" value="FlgD/Vpr_Ig-like"/>
</dbReference>
<dbReference type="Gene3D" id="2.60.40.4070">
    <property type="match status" value="1"/>
</dbReference>
<dbReference type="Proteomes" id="UP000739538">
    <property type="component" value="Unassembled WGS sequence"/>
</dbReference>
<protein>
    <submittedName>
        <fullName evidence="4">Exo-alpha-sialidase</fullName>
        <ecNumber evidence="4">3.2.1.18</ecNumber>
    </submittedName>
</protein>
<dbReference type="AlphaFoldDB" id="A0A956SBK1"/>
<feature type="domain" description="FlgD/Vpr Ig-like" evidence="3">
    <location>
        <begin position="600"/>
        <end position="649"/>
    </location>
</feature>
<evidence type="ECO:0000259" key="2">
    <source>
        <dbReference type="Pfam" id="PF13088"/>
    </source>
</evidence>
<keyword evidence="4" id="KW-0378">Hydrolase</keyword>
<dbReference type="CDD" id="cd15482">
    <property type="entry name" value="Sialidase_non-viral"/>
    <property type="match status" value="1"/>
</dbReference>
<dbReference type="InterPro" id="IPR036278">
    <property type="entry name" value="Sialidase_sf"/>
</dbReference>
<keyword evidence="4" id="KW-0326">Glycosidase</keyword>
<reference evidence="4" key="1">
    <citation type="submission" date="2020-04" db="EMBL/GenBank/DDBJ databases">
        <authorList>
            <person name="Zhang T."/>
        </authorList>
    </citation>
    <scope>NUCLEOTIDE SEQUENCE</scope>
    <source>
        <strain evidence="4">HKST-UBA02</strain>
    </source>
</reference>
<feature type="compositionally biased region" description="Basic and acidic residues" evidence="1">
    <location>
        <begin position="161"/>
        <end position="172"/>
    </location>
</feature>
<dbReference type="EMBL" id="JAGQHS010000003">
    <property type="protein sequence ID" value="MCA9754416.1"/>
    <property type="molecule type" value="Genomic_DNA"/>
</dbReference>
<gene>
    <name evidence="4" type="ORF">KDA27_01335</name>
</gene>
<proteinExistence type="predicted"/>
<evidence type="ECO:0000313" key="5">
    <source>
        <dbReference type="Proteomes" id="UP000739538"/>
    </source>
</evidence>
<feature type="domain" description="Sialidase" evidence="2">
    <location>
        <begin position="227"/>
        <end position="438"/>
    </location>
</feature>
<dbReference type="Pfam" id="PF13088">
    <property type="entry name" value="BNR_2"/>
    <property type="match status" value="1"/>
</dbReference>
<dbReference type="Gene3D" id="2.120.10.10">
    <property type="match status" value="2"/>
</dbReference>
<accession>A0A956SBK1</accession>
<dbReference type="InterPro" id="IPR011040">
    <property type="entry name" value="Sialidase"/>
</dbReference>
<comment type="caution">
    <text evidence="4">The sequence shown here is derived from an EMBL/GenBank/DDBJ whole genome shotgun (WGS) entry which is preliminary data.</text>
</comment>
<evidence type="ECO:0000313" key="4">
    <source>
        <dbReference type="EMBL" id="MCA9754416.1"/>
    </source>
</evidence>
<organism evidence="4 5">
    <name type="scientific">Eiseniibacteriota bacterium</name>
    <dbReference type="NCBI Taxonomy" id="2212470"/>
    <lineage>
        <taxon>Bacteria</taxon>
        <taxon>Candidatus Eiseniibacteriota</taxon>
    </lineage>
</organism>
<feature type="compositionally biased region" description="Polar residues" evidence="1">
    <location>
        <begin position="136"/>
        <end position="156"/>
    </location>
</feature>
<dbReference type="EC" id="3.2.1.18" evidence="4"/>
<evidence type="ECO:0000256" key="1">
    <source>
        <dbReference type="SAM" id="MobiDB-lite"/>
    </source>
</evidence>
<name>A0A956SBK1_UNCEI</name>
<sequence>MLRTGPQAGPPRGAGNRRLLTLGLGGLALAGLVLGFASPQFYHAGTFSTGVRMGASIESDIESAPAAEVAPGSRGMAGIPPELKTQPPLVGPVVSTEGVRIDPGSRDELGYRLPLDVIYRDGDRNTTSPPGADETPLQNGRGTASEGSPTLTSPVTGSPFAEERLGPDDGHTQNETSIDVDGSTLIAGWNQYTSSSLVMGVGRSADGGGSWTSTSFGGHTVMSDPAVKSAGGGVWFYGYLASGGSGGSDVDIYVRRSSDDGATWSTPVDASGNSTFDDKPYIAARGSEVLVGWADFGFSPAKVRTARSLDGGLTFGANTILSNNSTAGNGACPVIAPNGDYFVFWRDSFQDSLWVSRSTNQGTSWSADRGIVEMNPLPSTLPGGFRIVNLPSAAADPLTGDLLVVWNDQLFGNPDILAVRSTDNGVTWSSPVRVNDDGGTGAQWFPWVAFDPNGVAHVVWYDRRNDPSDIDVYYARSVDGGASFEANVRVTGSGFPVVLPNDTTLDFIGDYNGIAASASTVYPFYQDSRRGEQDVWVARIPNDVTAVTGDDTPSGGWNEDTAVLRMRAEPNPSRGEVSLEMSFSRDANASAEWSAGSSADGGSSPRTLAIFDASGRRVTSLALAEHDGGLRAVWDGTDEAGRIVPAGNYFARPQGLAGVRTEPLRIVRLP</sequence>
<reference evidence="4" key="2">
    <citation type="journal article" date="2021" name="Microbiome">
        <title>Successional dynamics and alternative stable states in a saline activated sludge microbial community over 9 years.</title>
        <authorList>
            <person name="Wang Y."/>
            <person name="Ye J."/>
            <person name="Ju F."/>
            <person name="Liu L."/>
            <person name="Boyd J.A."/>
            <person name="Deng Y."/>
            <person name="Parks D.H."/>
            <person name="Jiang X."/>
            <person name="Yin X."/>
            <person name="Woodcroft B.J."/>
            <person name="Tyson G.W."/>
            <person name="Hugenholtz P."/>
            <person name="Polz M.F."/>
            <person name="Zhang T."/>
        </authorList>
    </citation>
    <scope>NUCLEOTIDE SEQUENCE</scope>
    <source>
        <strain evidence="4">HKST-UBA02</strain>
    </source>
</reference>
<dbReference type="GO" id="GO:0004308">
    <property type="term" value="F:exo-alpha-sialidase activity"/>
    <property type="evidence" value="ECO:0007669"/>
    <property type="project" value="UniProtKB-EC"/>
</dbReference>
<feature type="region of interest" description="Disordered" evidence="1">
    <location>
        <begin position="65"/>
        <end position="107"/>
    </location>
</feature>
<feature type="region of interest" description="Disordered" evidence="1">
    <location>
        <begin position="120"/>
        <end position="179"/>
    </location>
</feature>
<dbReference type="Pfam" id="PF13860">
    <property type="entry name" value="FlgD_ig"/>
    <property type="match status" value="1"/>
</dbReference>
<dbReference type="SUPFAM" id="SSF50939">
    <property type="entry name" value="Sialidases"/>
    <property type="match status" value="1"/>
</dbReference>
<evidence type="ECO:0000259" key="3">
    <source>
        <dbReference type="Pfam" id="PF13860"/>
    </source>
</evidence>